<dbReference type="RefSeq" id="WP_019598763.1">
    <property type="nucleotide sequence ID" value="NZ_FNQC01000011.1"/>
</dbReference>
<keyword evidence="2" id="KW-1185">Reference proteome</keyword>
<dbReference type="Proteomes" id="UP000199663">
    <property type="component" value="Unassembled WGS sequence"/>
</dbReference>
<organism evidence="1 2">
    <name type="scientific">Rhodonellum ikkaensis</name>
    <dbReference type="NCBI Taxonomy" id="336829"/>
    <lineage>
        <taxon>Bacteria</taxon>
        <taxon>Pseudomonadati</taxon>
        <taxon>Bacteroidota</taxon>
        <taxon>Cytophagia</taxon>
        <taxon>Cytophagales</taxon>
        <taxon>Cytophagaceae</taxon>
        <taxon>Rhodonellum</taxon>
    </lineage>
</organism>
<protein>
    <submittedName>
        <fullName evidence="1">Uncharacterized protein</fullName>
    </submittedName>
</protein>
<comment type="caution">
    <text evidence="1">The sequence shown here is derived from an EMBL/GenBank/DDBJ whole genome shotgun (WGS) entry which is preliminary data.</text>
</comment>
<sequence>MIEYFKVNELSIPVRLNRKAIILFEKKYNKGLSSLQDIGTEELSMLLFLGVCEGHKFLDIQNEYAKFEDFETMLDEMDISEFYEVAGKVIGSFFSKKKK</sequence>
<dbReference type="EMBL" id="FNQC01000011">
    <property type="protein sequence ID" value="SDZ35690.1"/>
    <property type="molecule type" value="Genomic_DNA"/>
</dbReference>
<evidence type="ECO:0000313" key="2">
    <source>
        <dbReference type="Proteomes" id="UP000199663"/>
    </source>
</evidence>
<name>A0A1H3SDE7_9BACT</name>
<accession>A0A1H3SDE7</accession>
<proteinExistence type="predicted"/>
<reference evidence="1 2" key="1">
    <citation type="submission" date="2016-10" db="EMBL/GenBank/DDBJ databases">
        <authorList>
            <person name="Varghese N."/>
            <person name="Submissions S."/>
        </authorList>
    </citation>
    <scope>NUCLEOTIDE SEQUENCE [LARGE SCALE GENOMIC DNA]</scope>
    <source>
        <strain evidence="1 2">DSM 17997</strain>
    </source>
</reference>
<gene>
    <name evidence="1" type="ORF">SAMN05444412_11157</name>
</gene>
<evidence type="ECO:0000313" key="1">
    <source>
        <dbReference type="EMBL" id="SDZ35690.1"/>
    </source>
</evidence>